<feature type="transmembrane region" description="Helical" evidence="6">
    <location>
        <begin position="73"/>
        <end position="96"/>
    </location>
</feature>
<feature type="transmembrane region" description="Helical" evidence="6">
    <location>
        <begin position="42"/>
        <end position="61"/>
    </location>
</feature>
<protein>
    <submittedName>
        <fullName evidence="8">MFS transporter</fullName>
    </submittedName>
</protein>
<feature type="domain" description="Major facilitator superfamily (MFS) profile" evidence="7">
    <location>
        <begin position="7"/>
        <end position="383"/>
    </location>
</feature>
<accession>A0ABT4UXT5</accession>
<feature type="transmembrane region" description="Helical" evidence="6">
    <location>
        <begin position="358"/>
        <end position="378"/>
    </location>
</feature>
<dbReference type="CDD" id="cd17324">
    <property type="entry name" value="MFS_NepI_like"/>
    <property type="match status" value="1"/>
</dbReference>
<evidence type="ECO:0000256" key="1">
    <source>
        <dbReference type="ARBA" id="ARBA00004651"/>
    </source>
</evidence>
<evidence type="ECO:0000259" key="7">
    <source>
        <dbReference type="PROSITE" id="PS50850"/>
    </source>
</evidence>
<evidence type="ECO:0000256" key="2">
    <source>
        <dbReference type="ARBA" id="ARBA00022475"/>
    </source>
</evidence>
<reference evidence="8 9" key="1">
    <citation type="submission" date="2022-11" db="EMBL/GenBank/DDBJ databases">
        <title>Draft genome sequence of Saccharopolyspora sp. WRP15-2 isolated from rhizosphere soils of wild rice in Thailand.</title>
        <authorList>
            <person name="Duangmal K."/>
            <person name="Kammanee S."/>
            <person name="Muangham S."/>
        </authorList>
    </citation>
    <scope>NUCLEOTIDE SEQUENCE [LARGE SCALE GENOMIC DNA]</scope>
    <source>
        <strain evidence="8 9">WRP15-2</strain>
    </source>
</reference>
<feature type="transmembrane region" description="Helical" evidence="6">
    <location>
        <begin position="206"/>
        <end position="227"/>
    </location>
</feature>
<evidence type="ECO:0000256" key="5">
    <source>
        <dbReference type="ARBA" id="ARBA00023136"/>
    </source>
</evidence>
<dbReference type="SUPFAM" id="SSF103473">
    <property type="entry name" value="MFS general substrate transporter"/>
    <property type="match status" value="1"/>
</dbReference>
<keyword evidence="5 6" id="KW-0472">Membrane</keyword>
<keyword evidence="4 6" id="KW-1133">Transmembrane helix</keyword>
<dbReference type="InterPro" id="IPR020846">
    <property type="entry name" value="MFS_dom"/>
</dbReference>
<organism evidence="8 9">
    <name type="scientific">Saccharopolyspora oryzae</name>
    <dbReference type="NCBI Taxonomy" id="2997343"/>
    <lineage>
        <taxon>Bacteria</taxon>
        <taxon>Bacillati</taxon>
        <taxon>Actinomycetota</taxon>
        <taxon>Actinomycetes</taxon>
        <taxon>Pseudonocardiales</taxon>
        <taxon>Pseudonocardiaceae</taxon>
        <taxon>Saccharopolyspora</taxon>
    </lineage>
</organism>
<dbReference type="EMBL" id="JAQGLA010000016">
    <property type="protein sequence ID" value="MDA3626519.1"/>
    <property type="molecule type" value="Genomic_DNA"/>
</dbReference>
<dbReference type="PANTHER" id="PTHR43124:SF10">
    <property type="entry name" value="PURINE EFFLUX PUMP PBUE"/>
    <property type="match status" value="1"/>
</dbReference>
<feature type="transmembrane region" description="Helical" evidence="6">
    <location>
        <begin position="272"/>
        <end position="290"/>
    </location>
</feature>
<gene>
    <name evidence="8" type="ORF">OU415_13820</name>
</gene>
<keyword evidence="2" id="KW-1003">Cell membrane</keyword>
<dbReference type="PANTHER" id="PTHR43124">
    <property type="entry name" value="PURINE EFFLUX PUMP PBUE"/>
    <property type="match status" value="1"/>
</dbReference>
<evidence type="ECO:0000256" key="3">
    <source>
        <dbReference type="ARBA" id="ARBA00022692"/>
    </source>
</evidence>
<proteinExistence type="predicted"/>
<feature type="transmembrane region" description="Helical" evidence="6">
    <location>
        <begin position="131"/>
        <end position="157"/>
    </location>
</feature>
<evidence type="ECO:0000256" key="4">
    <source>
        <dbReference type="ARBA" id="ARBA00022989"/>
    </source>
</evidence>
<feature type="transmembrane region" description="Helical" evidence="6">
    <location>
        <begin position="296"/>
        <end position="314"/>
    </location>
</feature>
<dbReference type="PROSITE" id="PS50850">
    <property type="entry name" value="MFS"/>
    <property type="match status" value="1"/>
</dbReference>
<evidence type="ECO:0000313" key="8">
    <source>
        <dbReference type="EMBL" id="MDA3626519.1"/>
    </source>
</evidence>
<dbReference type="Gene3D" id="1.20.1250.20">
    <property type="entry name" value="MFS general substrate transporter like domains"/>
    <property type="match status" value="2"/>
</dbReference>
<evidence type="ECO:0000313" key="9">
    <source>
        <dbReference type="Proteomes" id="UP001210380"/>
    </source>
</evidence>
<comment type="subcellular location">
    <subcellularLocation>
        <location evidence="1">Cell membrane</location>
        <topology evidence="1">Multi-pass membrane protein</topology>
    </subcellularLocation>
</comment>
<evidence type="ECO:0000256" key="6">
    <source>
        <dbReference type="SAM" id="Phobius"/>
    </source>
</evidence>
<dbReference type="Pfam" id="PF07690">
    <property type="entry name" value="MFS_1"/>
    <property type="match status" value="1"/>
</dbReference>
<sequence>MQRSAGASILLGVGAFTVGTCELVLAGLLPEIGGSLEVSVATAGQIVTVFGVTAAISGPLLAASTVRWARRQVLLLALGAYLAGTAISAVAGTFGLLLAAQVLAACGAGLFLPTATVTAASLAGPERRGRAVATVTTGMTVAIAAGAPLGTALAALVGWRATMVALAVLALLVTAAALVWIAPAQATSDELVGLRHRLSPLVDRRVLALLATTLVAFTAIYVPYTYISVVAVNATDGNGLRLASVLSVLGVAGIAGNLMAGRLADRLGGRPVVAGALVGLAIVFVLAPYWSTTFPTALLAAAAYGFIGFGVSAPQTYRLLGLGGQASLAVALNGAALYLAIALSGVIGGIAITAWGTGWLGALASTMALVALGLSEIAHRVTSHSALSTGA</sequence>
<feature type="transmembrane region" description="Helical" evidence="6">
    <location>
        <begin position="102"/>
        <end position="124"/>
    </location>
</feature>
<keyword evidence="9" id="KW-1185">Reference proteome</keyword>
<feature type="transmembrane region" description="Helical" evidence="6">
    <location>
        <begin position="163"/>
        <end position="185"/>
    </location>
</feature>
<keyword evidence="3 6" id="KW-0812">Transmembrane</keyword>
<name>A0ABT4UXT5_9PSEU</name>
<dbReference type="InterPro" id="IPR036259">
    <property type="entry name" value="MFS_trans_sf"/>
</dbReference>
<dbReference type="RefSeq" id="WP_270949118.1">
    <property type="nucleotide sequence ID" value="NZ_JAQGLA010000016.1"/>
</dbReference>
<dbReference type="Proteomes" id="UP001210380">
    <property type="component" value="Unassembled WGS sequence"/>
</dbReference>
<comment type="caution">
    <text evidence="8">The sequence shown here is derived from an EMBL/GenBank/DDBJ whole genome shotgun (WGS) entry which is preliminary data.</text>
</comment>
<feature type="transmembrane region" description="Helical" evidence="6">
    <location>
        <begin position="239"/>
        <end position="260"/>
    </location>
</feature>
<feature type="transmembrane region" description="Helical" evidence="6">
    <location>
        <begin position="326"/>
        <end position="352"/>
    </location>
</feature>
<dbReference type="InterPro" id="IPR050189">
    <property type="entry name" value="MFS_Efflux_Transporters"/>
</dbReference>
<dbReference type="InterPro" id="IPR011701">
    <property type="entry name" value="MFS"/>
</dbReference>